<dbReference type="InterPro" id="IPR012337">
    <property type="entry name" value="RNaseH-like_sf"/>
</dbReference>
<proteinExistence type="predicted"/>
<dbReference type="SUPFAM" id="SSF53098">
    <property type="entry name" value="Ribonuclease H-like"/>
    <property type="match status" value="1"/>
</dbReference>
<dbReference type="InterPro" id="IPR036397">
    <property type="entry name" value="RNaseH_sf"/>
</dbReference>
<organism evidence="2 3">
    <name type="scientific">Gossypium trilobum</name>
    <dbReference type="NCBI Taxonomy" id="34281"/>
    <lineage>
        <taxon>Eukaryota</taxon>
        <taxon>Viridiplantae</taxon>
        <taxon>Streptophyta</taxon>
        <taxon>Embryophyta</taxon>
        <taxon>Tracheophyta</taxon>
        <taxon>Spermatophyta</taxon>
        <taxon>Magnoliopsida</taxon>
        <taxon>eudicotyledons</taxon>
        <taxon>Gunneridae</taxon>
        <taxon>Pentapetalae</taxon>
        <taxon>rosids</taxon>
        <taxon>malvids</taxon>
        <taxon>Malvales</taxon>
        <taxon>Malvaceae</taxon>
        <taxon>Malvoideae</taxon>
        <taxon>Gossypium</taxon>
    </lineage>
</organism>
<dbReference type="GO" id="GO:0003676">
    <property type="term" value="F:nucleic acid binding"/>
    <property type="evidence" value="ECO:0007669"/>
    <property type="project" value="InterPro"/>
</dbReference>
<protein>
    <recommendedName>
        <fullName evidence="1">RNase H type-1 domain-containing protein</fullName>
    </recommendedName>
</protein>
<evidence type="ECO:0000313" key="3">
    <source>
        <dbReference type="Proteomes" id="UP000593568"/>
    </source>
</evidence>
<dbReference type="Gene3D" id="3.30.420.10">
    <property type="entry name" value="Ribonuclease H-like superfamily/Ribonuclease H"/>
    <property type="match status" value="1"/>
</dbReference>
<evidence type="ECO:0000313" key="2">
    <source>
        <dbReference type="EMBL" id="MBA0785994.1"/>
    </source>
</evidence>
<dbReference type="Proteomes" id="UP000593568">
    <property type="component" value="Unassembled WGS sequence"/>
</dbReference>
<dbReference type="AlphaFoldDB" id="A0A7J9FM10"/>
<dbReference type="Pfam" id="PF13456">
    <property type="entry name" value="RVT_3"/>
    <property type="match status" value="1"/>
</dbReference>
<dbReference type="GO" id="GO:0004523">
    <property type="term" value="F:RNA-DNA hybrid ribonuclease activity"/>
    <property type="evidence" value="ECO:0007669"/>
    <property type="project" value="InterPro"/>
</dbReference>
<dbReference type="InterPro" id="IPR044730">
    <property type="entry name" value="RNase_H-like_dom_plant"/>
</dbReference>
<feature type="domain" description="RNase H type-1" evidence="1">
    <location>
        <begin position="60"/>
        <end position="174"/>
    </location>
</feature>
<dbReference type="InterPro" id="IPR002156">
    <property type="entry name" value="RNaseH_domain"/>
</dbReference>
<evidence type="ECO:0000259" key="1">
    <source>
        <dbReference type="Pfam" id="PF13456"/>
    </source>
</evidence>
<reference evidence="2 3" key="1">
    <citation type="journal article" date="2019" name="Genome Biol. Evol.">
        <title>Insights into the evolution of the New World diploid cottons (Gossypium, subgenus Houzingenia) based on genome sequencing.</title>
        <authorList>
            <person name="Grover C.E."/>
            <person name="Arick M.A. 2nd"/>
            <person name="Thrash A."/>
            <person name="Conover J.L."/>
            <person name="Sanders W.S."/>
            <person name="Peterson D.G."/>
            <person name="Frelichowski J.E."/>
            <person name="Scheffler J.A."/>
            <person name="Scheffler B.E."/>
            <person name="Wendel J.F."/>
        </authorList>
    </citation>
    <scope>NUCLEOTIDE SEQUENCE [LARGE SCALE GENOMIC DNA]</scope>
    <source>
        <strain evidence="2">8</strain>
        <tissue evidence="2">Leaf</tissue>
    </source>
</reference>
<dbReference type="PANTHER" id="PTHR47074">
    <property type="entry name" value="BNAC02G40300D PROTEIN"/>
    <property type="match status" value="1"/>
</dbReference>
<sequence>MAEDRCLRCGQEGEDSIHVFHLCPTAKEIWSKGQMNSAGVSVAGSGLSGQTETSYYTKADQNSRSASGLVVRNEEGRIVAAKSTLHENVASPFAAEAYADFQATRLGIQLGCHTLDIIGDSKTVITKCQNTNRDRSEIGAIISDIQSLKDYYQEIRFLFIPRLENTEAHKLAKETLKRERNSTWREGL</sequence>
<keyword evidence="3" id="KW-1185">Reference proteome</keyword>
<dbReference type="PANTHER" id="PTHR47074:SF61">
    <property type="entry name" value="RNASE H TYPE-1 DOMAIN-CONTAINING PROTEIN"/>
    <property type="match status" value="1"/>
</dbReference>
<accession>A0A7J9FM10</accession>
<dbReference type="InterPro" id="IPR052929">
    <property type="entry name" value="RNase_H-like_EbsB-rel"/>
</dbReference>
<name>A0A7J9FM10_9ROSI</name>
<dbReference type="EMBL" id="JABEZW010221008">
    <property type="protein sequence ID" value="MBA0785994.1"/>
    <property type="molecule type" value="Genomic_DNA"/>
</dbReference>
<comment type="caution">
    <text evidence="2">The sequence shown here is derived from an EMBL/GenBank/DDBJ whole genome shotgun (WGS) entry which is preliminary data.</text>
</comment>
<dbReference type="CDD" id="cd06222">
    <property type="entry name" value="RNase_H_like"/>
    <property type="match status" value="1"/>
</dbReference>
<gene>
    <name evidence="2" type="ORF">Gotri_026970</name>
</gene>